<reference evidence="2 3" key="1">
    <citation type="submission" date="2014-10" db="EMBL/GenBank/DDBJ databases">
        <title>Whole genome sequence of Francisella endociliophora strain FSC1006, isolated from a laboratory culture of the marine ciliate Euplotes raikovi.</title>
        <authorList>
            <person name="Granberg M."/>
            <person name="Backman S."/>
            <person name="Lundmark E."/>
            <person name="Nilsson E."/>
            <person name="Karlsson E."/>
            <person name="Thelaus J."/>
            <person name="Ohrman C."/>
            <person name="Larkeryd A."/>
            <person name="Stenberg P."/>
        </authorList>
    </citation>
    <scope>NUCLEOTIDE SEQUENCE [LARGE SCALE GENOMIC DNA]</scope>
    <source>
        <strain evidence="2 3">FSC1006</strain>
    </source>
</reference>
<evidence type="ECO:0000313" key="2">
    <source>
        <dbReference type="EMBL" id="AIT09644.1"/>
    </source>
</evidence>
<evidence type="ECO:0000313" key="3">
    <source>
        <dbReference type="Proteomes" id="UP000029672"/>
    </source>
</evidence>
<protein>
    <recommendedName>
        <fullName evidence="4">Lipoprotein</fullName>
    </recommendedName>
</protein>
<evidence type="ECO:0008006" key="4">
    <source>
        <dbReference type="Google" id="ProtNLM"/>
    </source>
</evidence>
<dbReference type="RefSeq" id="WP_040009723.1">
    <property type="nucleotide sequence ID" value="NZ_CP009574.1"/>
</dbReference>
<dbReference type="HOGENOM" id="CLU_116200_0_0_6"/>
<dbReference type="OrthoDB" id="5604453at2"/>
<name>A0A097EPZ1_9GAMM</name>
<feature type="signal peptide" evidence="1">
    <location>
        <begin position="1"/>
        <end position="25"/>
    </location>
</feature>
<dbReference type="eggNOG" id="ENOG5031X79">
    <property type="taxonomic scope" value="Bacteria"/>
</dbReference>
<dbReference type="AlphaFoldDB" id="A0A097EPZ1"/>
<dbReference type="EMBL" id="CP009574">
    <property type="protein sequence ID" value="AIT09644.1"/>
    <property type="molecule type" value="Genomic_DNA"/>
</dbReference>
<dbReference type="STRING" id="1547445.LO80_06485"/>
<dbReference type="PROSITE" id="PS51257">
    <property type="entry name" value="PROKAR_LIPOPROTEIN"/>
    <property type="match status" value="1"/>
</dbReference>
<evidence type="ECO:0000256" key="1">
    <source>
        <dbReference type="SAM" id="SignalP"/>
    </source>
</evidence>
<dbReference type="Proteomes" id="UP000029672">
    <property type="component" value="Chromosome"/>
</dbReference>
<sequence>MKKILLWITFVVLICSCSMHPLGIADETWQKMTPEQQAEAYKKQADIDAKERAQKLAYQQQQEQEIANIKANPKYGEYVQCVVNNGKYQSFINEWDDIQSFSFDAIKDKTTSTTLTYYRNNDKFFKDTQNLYISFTGTQIKICKAENSFDNNCSIINATAPQYQRGVNINIDSGVIKGSVQCDMVYKNNKHHRNRGHSDIIINI</sequence>
<gene>
    <name evidence="2" type="ORF">LO80_06485</name>
</gene>
<organism evidence="2 3">
    <name type="scientific">Candidatus Francisella endociliophora</name>
    <dbReference type="NCBI Taxonomy" id="653937"/>
    <lineage>
        <taxon>Bacteria</taxon>
        <taxon>Pseudomonadati</taxon>
        <taxon>Pseudomonadota</taxon>
        <taxon>Gammaproteobacteria</taxon>
        <taxon>Thiotrichales</taxon>
        <taxon>Francisellaceae</taxon>
        <taxon>Francisella</taxon>
    </lineage>
</organism>
<dbReference type="KEGG" id="frf:LO80_06485"/>
<keyword evidence="3" id="KW-1185">Reference proteome</keyword>
<proteinExistence type="predicted"/>
<keyword evidence="1" id="KW-0732">Signal</keyword>
<accession>A0A097EPZ1</accession>
<feature type="chain" id="PRO_5001930230" description="Lipoprotein" evidence="1">
    <location>
        <begin position="26"/>
        <end position="204"/>
    </location>
</feature>